<evidence type="ECO:0000313" key="2">
    <source>
        <dbReference type="Proteomes" id="UP000325579"/>
    </source>
</evidence>
<dbReference type="RefSeq" id="XP_031944004.1">
    <property type="nucleotide sequence ID" value="XM_032090816.1"/>
</dbReference>
<proteinExistence type="predicted"/>
<dbReference type="GeneID" id="43675507"/>
<dbReference type="Proteomes" id="UP000325579">
    <property type="component" value="Unassembled WGS sequence"/>
</dbReference>
<accession>A0A5N7DK75</accession>
<gene>
    <name evidence="1" type="ORF">BDV37DRAFT_52101</name>
</gene>
<protein>
    <submittedName>
        <fullName evidence="1">Uncharacterized protein</fullName>
    </submittedName>
</protein>
<name>A0A5N6I1V7_9EURO</name>
<keyword evidence="2" id="KW-1185">Reference proteome</keyword>
<sequence>MGPQSLACLCACWWMETGASPSGSAGPWIVGSGRFIYMLITNLITSNCRISTPLSCSNLLFSYTLYLVAVELDLETSIVPNTLFLRTQALILKRAKPR</sequence>
<reference evidence="1 2" key="1">
    <citation type="submission" date="2019-04" db="EMBL/GenBank/DDBJ databases">
        <authorList>
            <consortium name="DOE Joint Genome Institute"/>
            <person name="Mondo S."/>
            <person name="Kjaerbolling I."/>
            <person name="Vesth T."/>
            <person name="Frisvad J.C."/>
            <person name="Nybo J.L."/>
            <person name="Theobald S."/>
            <person name="Kildgaard S."/>
            <person name="Isbrandt T."/>
            <person name="Kuo A."/>
            <person name="Sato A."/>
            <person name="Lyhne E.K."/>
            <person name="Kogle M.E."/>
            <person name="Wiebenga A."/>
            <person name="Kun R.S."/>
            <person name="Lubbers R.J."/>
            <person name="Makela M.R."/>
            <person name="Barry K."/>
            <person name="Chovatia M."/>
            <person name="Clum A."/>
            <person name="Daum C."/>
            <person name="Haridas S."/>
            <person name="He G."/>
            <person name="LaButti K."/>
            <person name="Lipzen A."/>
            <person name="Riley R."/>
            <person name="Salamov A."/>
            <person name="Simmons B.A."/>
            <person name="Magnuson J.K."/>
            <person name="Henrissat B."/>
            <person name="Mortensen U.H."/>
            <person name="Larsen T.O."/>
            <person name="Devries R.P."/>
            <person name="Grigoriev I.V."/>
            <person name="Machida M."/>
            <person name="Baker S.E."/>
            <person name="Andersen M.R."/>
            <person name="Cantor M.N."/>
            <person name="Hua S.X."/>
        </authorList>
    </citation>
    <scope>NUCLEOTIDE SEQUENCE [LARGE SCALE GENOMIC DNA]</scope>
    <source>
        <strain evidence="1 2">CBS 119388</strain>
    </source>
</reference>
<organism evidence="1 2">
    <name type="scientific">Aspergillus pseudonomiae</name>
    <dbReference type="NCBI Taxonomy" id="1506151"/>
    <lineage>
        <taxon>Eukaryota</taxon>
        <taxon>Fungi</taxon>
        <taxon>Dikarya</taxon>
        <taxon>Ascomycota</taxon>
        <taxon>Pezizomycotina</taxon>
        <taxon>Eurotiomycetes</taxon>
        <taxon>Eurotiomycetidae</taxon>
        <taxon>Eurotiales</taxon>
        <taxon>Aspergillaceae</taxon>
        <taxon>Aspergillus</taxon>
        <taxon>Aspergillus subgen. Circumdati</taxon>
    </lineage>
</organism>
<accession>A0A5N6I1V7</accession>
<dbReference type="EMBL" id="ML736752">
    <property type="protein sequence ID" value="KAE8406685.1"/>
    <property type="molecule type" value="Genomic_DNA"/>
</dbReference>
<evidence type="ECO:0000313" key="1">
    <source>
        <dbReference type="EMBL" id="KAE8406685.1"/>
    </source>
</evidence>
<dbReference type="AlphaFoldDB" id="A0A5N6I1V7"/>